<dbReference type="PANTHER" id="PTHR28206">
    <property type="entry name" value="NUCLEOPORIN POM152"/>
    <property type="match status" value="1"/>
</dbReference>
<dbReference type="GO" id="GO:0017056">
    <property type="term" value="F:structural constituent of nuclear pore"/>
    <property type="evidence" value="ECO:0007669"/>
    <property type="project" value="InterPro"/>
</dbReference>
<feature type="domain" description="Nucleoporin POM152 Ig-like" evidence="4">
    <location>
        <begin position="454"/>
        <end position="558"/>
    </location>
</feature>
<evidence type="ECO:0000259" key="6">
    <source>
        <dbReference type="Pfam" id="PF24527"/>
    </source>
</evidence>
<evidence type="ECO:0000259" key="5">
    <source>
        <dbReference type="Pfam" id="PF24519"/>
    </source>
</evidence>
<proteinExistence type="predicted"/>
<evidence type="ECO:0000259" key="3">
    <source>
        <dbReference type="Pfam" id="PF24097"/>
    </source>
</evidence>
<feature type="region of interest" description="Disordered" evidence="1">
    <location>
        <begin position="1"/>
        <end position="48"/>
    </location>
</feature>
<dbReference type="InterPro" id="IPR056540">
    <property type="entry name" value="TMD_POM152"/>
</dbReference>
<name>A0AA40F3K5_9PEZI</name>
<dbReference type="InterPro" id="IPR056543">
    <property type="entry name" value="Ig-like_POM152_9th"/>
</dbReference>
<dbReference type="InterPro" id="IPR037701">
    <property type="entry name" value="Pom152"/>
</dbReference>
<dbReference type="GO" id="GO:0006999">
    <property type="term" value="P:nuclear pore organization"/>
    <property type="evidence" value="ECO:0007669"/>
    <property type="project" value="TreeGrafter"/>
</dbReference>
<dbReference type="InterPro" id="IPR056541">
    <property type="entry name" value="Ig-like_POM152"/>
</dbReference>
<dbReference type="PANTHER" id="PTHR28206:SF1">
    <property type="entry name" value="NUCLEOPORIN POM152"/>
    <property type="match status" value="1"/>
</dbReference>
<comment type="caution">
    <text evidence="7">The sequence shown here is derived from an EMBL/GenBank/DDBJ whole genome shotgun (WGS) entry which is preliminary data.</text>
</comment>
<feature type="domain" description="Nucleoporin POM152 immunoglobulin-like" evidence="2">
    <location>
        <begin position="886"/>
        <end position="975"/>
    </location>
</feature>
<protein>
    <recommendedName>
        <fullName evidence="9">Nucleoporin Pom152</fullName>
    </recommendedName>
</protein>
<dbReference type="Pfam" id="PF24097">
    <property type="entry name" value="TMD_POM152"/>
    <property type="match status" value="1"/>
</dbReference>
<gene>
    <name evidence="7" type="ORF">B0T18DRAFT_446059</name>
</gene>
<feature type="domain" description="Nucleoporin POM152 Ig-like" evidence="4">
    <location>
        <begin position="765"/>
        <end position="855"/>
    </location>
</feature>
<dbReference type="InterPro" id="IPR056542">
    <property type="entry name" value="Ig-like_POM152_1st"/>
</dbReference>
<dbReference type="InterPro" id="IPR056544">
    <property type="entry name" value="Ig_POM152"/>
</dbReference>
<dbReference type="EMBL" id="JAUKUD010000003">
    <property type="protein sequence ID" value="KAK0750446.1"/>
    <property type="molecule type" value="Genomic_DNA"/>
</dbReference>
<dbReference type="Pfam" id="PF24519">
    <property type="entry name" value="Ig-like_Pom152_1"/>
    <property type="match status" value="1"/>
</dbReference>
<dbReference type="Pfam" id="PF24527">
    <property type="entry name" value="Ig-like_Pom152_9"/>
    <property type="match status" value="1"/>
</dbReference>
<keyword evidence="8" id="KW-1185">Reference proteome</keyword>
<feature type="domain" description="Nucleoporin POM152 Ig-like" evidence="4">
    <location>
        <begin position="1169"/>
        <end position="1258"/>
    </location>
</feature>
<evidence type="ECO:0000259" key="4">
    <source>
        <dbReference type="Pfam" id="PF24312"/>
    </source>
</evidence>
<evidence type="ECO:0000313" key="7">
    <source>
        <dbReference type="EMBL" id="KAK0750446.1"/>
    </source>
</evidence>
<feature type="domain" description="Nucleoporin POM152 immunoglobulin-like" evidence="2">
    <location>
        <begin position="562"/>
        <end position="664"/>
    </location>
</feature>
<evidence type="ECO:0000256" key="1">
    <source>
        <dbReference type="SAM" id="MobiDB-lite"/>
    </source>
</evidence>
<dbReference type="Proteomes" id="UP001172155">
    <property type="component" value="Unassembled WGS sequence"/>
</dbReference>
<dbReference type="GO" id="GO:0070762">
    <property type="term" value="C:nuclear pore transmembrane ring"/>
    <property type="evidence" value="ECO:0007669"/>
    <property type="project" value="TreeGrafter"/>
</dbReference>
<accession>A0AA40F3K5</accession>
<evidence type="ECO:0000313" key="8">
    <source>
        <dbReference type="Proteomes" id="UP001172155"/>
    </source>
</evidence>
<dbReference type="GO" id="GO:0006606">
    <property type="term" value="P:protein import into nucleus"/>
    <property type="evidence" value="ECO:0007669"/>
    <property type="project" value="TreeGrafter"/>
</dbReference>
<evidence type="ECO:0000259" key="2">
    <source>
        <dbReference type="Pfam" id="PF23664"/>
    </source>
</evidence>
<dbReference type="Pfam" id="PF23664">
    <property type="entry name" value="Ig_Pom152"/>
    <property type="match status" value="2"/>
</dbReference>
<organism evidence="7 8">
    <name type="scientific">Schizothecium vesticola</name>
    <dbReference type="NCBI Taxonomy" id="314040"/>
    <lineage>
        <taxon>Eukaryota</taxon>
        <taxon>Fungi</taxon>
        <taxon>Dikarya</taxon>
        <taxon>Ascomycota</taxon>
        <taxon>Pezizomycotina</taxon>
        <taxon>Sordariomycetes</taxon>
        <taxon>Sordariomycetidae</taxon>
        <taxon>Sordariales</taxon>
        <taxon>Schizotheciaceae</taxon>
        <taxon>Schizothecium</taxon>
    </lineage>
</organism>
<feature type="domain" description="Nucleoporin POM152 first Ig-like" evidence="5">
    <location>
        <begin position="199"/>
        <end position="310"/>
    </location>
</feature>
<reference evidence="7" key="1">
    <citation type="submission" date="2023-06" db="EMBL/GenBank/DDBJ databases">
        <title>Genome-scale phylogeny and comparative genomics of the fungal order Sordariales.</title>
        <authorList>
            <consortium name="Lawrence Berkeley National Laboratory"/>
            <person name="Hensen N."/>
            <person name="Bonometti L."/>
            <person name="Westerberg I."/>
            <person name="Brannstrom I.O."/>
            <person name="Guillou S."/>
            <person name="Cros-Aarteil S."/>
            <person name="Calhoun S."/>
            <person name="Haridas S."/>
            <person name="Kuo A."/>
            <person name="Mondo S."/>
            <person name="Pangilinan J."/>
            <person name="Riley R."/>
            <person name="LaButti K."/>
            <person name="Andreopoulos B."/>
            <person name="Lipzen A."/>
            <person name="Chen C."/>
            <person name="Yanf M."/>
            <person name="Daum C."/>
            <person name="Ng V."/>
            <person name="Clum A."/>
            <person name="Steindorff A."/>
            <person name="Ohm R."/>
            <person name="Martin F."/>
            <person name="Silar P."/>
            <person name="Natvig D."/>
            <person name="Lalanne C."/>
            <person name="Gautier V."/>
            <person name="Ament-velasquez S.L."/>
            <person name="Kruys A."/>
            <person name="Hutchinson M.I."/>
            <person name="Powell A.J."/>
            <person name="Barry K."/>
            <person name="Miller A.N."/>
            <person name="Grigoriev I.V."/>
            <person name="Debuchy R."/>
            <person name="Gladieux P."/>
            <person name="Thoren M.H."/>
            <person name="Johannesson H."/>
        </authorList>
    </citation>
    <scope>NUCLEOTIDE SEQUENCE</scope>
    <source>
        <strain evidence="7">SMH3187-1</strain>
    </source>
</reference>
<sequence length="1275" mass="141570">MTGLRPVGAFPQTPARPKRAAMDNDGTPEPPRRSTGTNLPVAPQQHPAAPGATAPLIPLNVIDAPTQRFYALAIYVALFAWKFYDWAGLVEENSESFWLFLKWIAIDCVFLFGLPELRIPWLELSQPFVVALFFCHAIFDWMLMFNVGLPWQGWILGFVRVFYDRELAISEHNVKVSNILHNSSLIMGRQVINILPEGTAELNPEGASFCLGGDAHRKVAMLPMYFNATVPVEVELIRQDFDPESAPEHIKLSRSQLREIERKAKSHSQEGAQAMVQFDFPVKKTGVYRLAKVLDEYKLEVQRRTPQTFVVACPRAWVGPAHGSGRCISDLSDVTLQVEGTPPLRIVYSRTVNGKDGRFQPQSLQPDGFSSPLTGSLLSSAVVAPDGHDVSWARAQQIPFALNESMHTSGEWQYSIDKVTDGFGNEQEYASPIDDPEGKPKAKNLVQNFLVKERPQIRLEGCDLRNPLKVAKGESKELPVRFAISGQTPDDTTHSLTWLFSPIDTLTEDGDHGDVVSLGSYNAKNARDRPRISASGLYTLRSVTAGSCEGEVQEPASCLLLNPLEPKLTIRSEEIPDTCAGNSVGLQVAMDFIGTPPFTVRYDMITNGVRQAKKIQVSGLRYQMDLIPWVAGHHKYVFTHIEDDIYKGQKLTGSEFVLEQDVKPAAGAIIQHSATKVGACLGDKAEVNVLLLGDVPFTLEWEVIHDGKRKHQSASGIEDHHFKIQTTPLVQGGEYTIALKSVQDKRGCKNLLQEEIKVAVRMQSPRAAFGQLQHKRNTLAVEGSLVKLPVRLTGEGPWKVYYTNNDGDSAKESKVIEKSLRNDNDFLEVRGRGVFTITDVWDNQCHGIVDSKASTFQVEWYPRPQLAISPSQVISHTDDIYVLDPVCEGEVSGFEIDLKGTPPYNVKYDVVHTPLQGSGSPKYRKELDTQAARVSIPGDTAKAGTYKYKFSAVADNLYDHAANFQPLVVQQKVNKKPAAAFVKPGQTFKFCKTDEGETEGIPVTLSGVPPFSLDIEIKHHSAAAPEIYRTPSIKTNTYEIRIPKHHLRLGTQHIRIRDVKDGSGCHSVADLGGAGVVQVQLYEAPTIYPLETRTDYCVGERLSYTLSGTPPFEVWYTFDGTERKAKSPTTNFRRIAESPGEFAITTVSDKASECRAPVNIVKNIHPMPAVKISKGKNVQVDIHEGSEVEILFEFWGTPPFEFTYTRSTNARKGQKSQVLETRHDVSHEHSKVVRANQEGTYEVVAIKDKYCAFSTQATENKGGKEQKARKYLQGV</sequence>
<feature type="domain" description="Nucleoporin POM152 N-terminal transmembrane" evidence="3">
    <location>
        <begin position="63"/>
        <end position="147"/>
    </location>
</feature>
<dbReference type="Pfam" id="PF24312">
    <property type="entry name" value="Ig-like_POM152"/>
    <property type="match status" value="3"/>
</dbReference>
<evidence type="ECO:0008006" key="9">
    <source>
        <dbReference type="Google" id="ProtNLM"/>
    </source>
</evidence>
<dbReference type="AlphaFoldDB" id="A0AA40F3K5"/>
<feature type="domain" description="Nucleoporin POM152 ninth Ig-like" evidence="6">
    <location>
        <begin position="1085"/>
        <end position="1162"/>
    </location>
</feature>